<proteinExistence type="predicted"/>
<dbReference type="AlphaFoldDB" id="A0A839SX42"/>
<dbReference type="RefSeq" id="WP_183417454.1">
    <property type="nucleotide sequence ID" value="NZ_JACHXA010000009.1"/>
</dbReference>
<feature type="transmembrane region" description="Helical" evidence="1">
    <location>
        <begin position="179"/>
        <end position="201"/>
    </location>
</feature>
<feature type="transmembrane region" description="Helical" evidence="1">
    <location>
        <begin position="151"/>
        <end position="172"/>
    </location>
</feature>
<keyword evidence="1" id="KW-0472">Membrane</keyword>
<feature type="transmembrane region" description="Helical" evidence="1">
    <location>
        <begin position="124"/>
        <end position="145"/>
    </location>
</feature>
<reference evidence="2 3" key="1">
    <citation type="submission" date="2020-08" db="EMBL/GenBank/DDBJ databases">
        <title>Genomic Encyclopedia of Type Strains, Phase III (KMG-III): the genomes of soil and plant-associated and newly described type strains.</title>
        <authorList>
            <person name="Whitman W."/>
        </authorList>
    </citation>
    <scope>NUCLEOTIDE SEQUENCE [LARGE SCALE GENOMIC DNA]</scope>
    <source>
        <strain evidence="2 3">CECT 8803</strain>
    </source>
</reference>
<organism evidence="2 3">
    <name type="scientific">Limibacillus halophilus</name>
    <dbReference type="NCBI Taxonomy" id="1579333"/>
    <lineage>
        <taxon>Bacteria</taxon>
        <taxon>Pseudomonadati</taxon>
        <taxon>Pseudomonadota</taxon>
        <taxon>Alphaproteobacteria</taxon>
        <taxon>Rhodospirillales</taxon>
        <taxon>Rhodovibrionaceae</taxon>
        <taxon>Limibacillus</taxon>
    </lineage>
</organism>
<keyword evidence="3" id="KW-1185">Reference proteome</keyword>
<feature type="transmembrane region" description="Helical" evidence="1">
    <location>
        <begin position="37"/>
        <end position="60"/>
    </location>
</feature>
<keyword evidence="1" id="KW-0812">Transmembrane</keyword>
<evidence type="ECO:0000313" key="2">
    <source>
        <dbReference type="EMBL" id="MBB3066629.1"/>
    </source>
</evidence>
<accession>A0A839SX42</accession>
<evidence type="ECO:0000313" key="3">
    <source>
        <dbReference type="Proteomes" id="UP000581135"/>
    </source>
</evidence>
<feature type="transmembrane region" description="Helical" evidence="1">
    <location>
        <begin position="80"/>
        <end position="103"/>
    </location>
</feature>
<sequence>MSLPDREELGRGLSGALLLLRQDPGAMRFFDISRRGFWRSFYAAFFAGPAHLLLIALQPVVEDAVGVASSVDTTATDSGFSLGVLLGHLCVYAINWLAWPVVADVLCRNLKRDSEYPGYIIAYNWARVVQIYAVALVTLLSGMLFPGGGGFLVFIAMIGVLYFDWAIARVALKLPGMAAAGMVIADLMLGLFIFLLGEAVLS</sequence>
<keyword evidence="1" id="KW-1133">Transmembrane helix</keyword>
<dbReference type="EMBL" id="JACHXA010000009">
    <property type="protein sequence ID" value="MBB3066629.1"/>
    <property type="molecule type" value="Genomic_DNA"/>
</dbReference>
<gene>
    <name evidence="2" type="ORF">FHR98_002937</name>
</gene>
<evidence type="ECO:0000256" key="1">
    <source>
        <dbReference type="SAM" id="Phobius"/>
    </source>
</evidence>
<protein>
    <recommendedName>
        <fullName evidence="4">Yip1 domain-containing protein</fullName>
    </recommendedName>
</protein>
<name>A0A839SX42_9PROT</name>
<dbReference type="Proteomes" id="UP000581135">
    <property type="component" value="Unassembled WGS sequence"/>
</dbReference>
<evidence type="ECO:0008006" key="4">
    <source>
        <dbReference type="Google" id="ProtNLM"/>
    </source>
</evidence>
<comment type="caution">
    <text evidence="2">The sequence shown here is derived from an EMBL/GenBank/DDBJ whole genome shotgun (WGS) entry which is preliminary data.</text>
</comment>